<feature type="domain" description="C1q" evidence="4">
    <location>
        <begin position="1"/>
        <end position="135"/>
    </location>
</feature>
<accession>A0AAZ1WWB0</accession>
<keyword evidence="3" id="KW-0732">Signal</keyword>
<evidence type="ECO:0000256" key="2">
    <source>
        <dbReference type="ARBA" id="ARBA00022525"/>
    </source>
</evidence>
<dbReference type="PROSITE" id="PS50871">
    <property type="entry name" value="C1Q"/>
    <property type="match status" value="1"/>
</dbReference>
<dbReference type="Proteomes" id="UP000472276">
    <property type="component" value="Unassembled WGS sequence"/>
</dbReference>
<dbReference type="InterPro" id="IPR008983">
    <property type="entry name" value="Tumour_necrosis_fac-like_dom"/>
</dbReference>
<organism evidence="5 6">
    <name type="scientific">Oreochromis aureus</name>
    <name type="common">Israeli tilapia</name>
    <name type="synonym">Chromis aureus</name>
    <dbReference type="NCBI Taxonomy" id="47969"/>
    <lineage>
        <taxon>Eukaryota</taxon>
        <taxon>Metazoa</taxon>
        <taxon>Chordata</taxon>
        <taxon>Craniata</taxon>
        <taxon>Vertebrata</taxon>
        <taxon>Euteleostomi</taxon>
        <taxon>Actinopterygii</taxon>
        <taxon>Neopterygii</taxon>
        <taxon>Teleostei</taxon>
        <taxon>Neoteleostei</taxon>
        <taxon>Acanthomorphata</taxon>
        <taxon>Ovalentaria</taxon>
        <taxon>Cichlomorphae</taxon>
        <taxon>Cichliformes</taxon>
        <taxon>Cichlidae</taxon>
        <taxon>African cichlids</taxon>
        <taxon>Pseudocrenilabrinae</taxon>
        <taxon>Oreochromini</taxon>
        <taxon>Oreochromis</taxon>
    </lineage>
</organism>
<proteinExistence type="predicted"/>
<evidence type="ECO:0000313" key="5">
    <source>
        <dbReference type="Ensembl" id="ENSOABP00000059788.1"/>
    </source>
</evidence>
<reference evidence="6" key="1">
    <citation type="submission" date="2020-03" db="EMBL/GenBank/DDBJ databases">
        <title>Evolution of repeat sequences and sex chromosomes of tilapia species revealed by chromosome-level genomes.</title>
        <authorList>
            <person name="Xu L."/>
            <person name="Tao W."/>
            <person name="Wang D."/>
            <person name="Zhou Q."/>
        </authorList>
    </citation>
    <scope>NUCLEOTIDE SEQUENCE [LARGE SCALE GENOMIC DNA]</scope>
    <source>
        <strain evidence="6">Israel</strain>
    </source>
</reference>
<keyword evidence="6" id="KW-1185">Reference proteome</keyword>
<evidence type="ECO:0000259" key="4">
    <source>
        <dbReference type="PROSITE" id="PS50871"/>
    </source>
</evidence>
<dbReference type="PRINTS" id="PR00007">
    <property type="entry name" value="COMPLEMNTC1Q"/>
</dbReference>
<dbReference type="PANTHER" id="PTHR22923">
    <property type="entry name" value="CEREBELLIN-RELATED"/>
    <property type="match status" value="1"/>
</dbReference>
<dbReference type="AlphaFoldDB" id="A0AAZ1WWB0"/>
<dbReference type="Gene3D" id="2.60.120.40">
    <property type="match status" value="1"/>
</dbReference>
<evidence type="ECO:0000256" key="3">
    <source>
        <dbReference type="ARBA" id="ARBA00022729"/>
    </source>
</evidence>
<dbReference type="SUPFAM" id="SSF49842">
    <property type="entry name" value="TNF-like"/>
    <property type="match status" value="1"/>
</dbReference>
<dbReference type="PANTHER" id="PTHR22923:SF102">
    <property type="entry name" value="CEREBELLIN 13-RELATED"/>
    <property type="match status" value="1"/>
</dbReference>
<dbReference type="GO" id="GO:0005576">
    <property type="term" value="C:extracellular region"/>
    <property type="evidence" value="ECO:0007669"/>
    <property type="project" value="UniProtKB-SubCell"/>
</dbReference>
<name>A0AAZ1WWB0_OREAU</name>
<dbReference type="Pfam" id="PF00386">
    <property type="entry name" value="C1q"/>
    <property type="match status" value="1"/>
</dbReference>
<dbReference type="InterPro" id="IPR050822">
    <property type="entry name" value="Cerebellin_Synaptic_Org"/>
</dbReference>
<evidence type="ECO:0000313" key="6">
    <source>
        <dbReference type="Proteomes" id="UP000472276"/>
    </source>
</evidence>
<dbReference type="InterPro" id="IPR001073">
    <property type="entry name" value="C1q_dom"/>
</dbReference>
<dbReference type="SMART" id="SM00110">
    <property type="entry name" value="C1Q"/>
    <property type="match status" value="1"/>
</dbReference>
<sequence length="135" mass="14624">MTVIFSAALRAGGQAVGVYDTDTTLIYRKVFTNIGKAYNPSTGVFKAPVSGIYYFTFFYHAGGEEDSKLTLYKNDEAIVGAYDHDSDNDATDNGGNAAFLQLQYGDHVYVTLGAHSHVWGCDLLTTFSGSLVTEL</sequence>
<keyword evidence="2" id="KW-0964">Secreted</keyword>
<reference evidence="5" key="2">
    <citation type="submission" date="2025-08" db="UniProtKB">
        <authorList>
            <consortium name="Ensembl"/>
        </authorList>
    </citation>
    <scope>IDENTIFICATION</scope>
</reference>
<reference evidence="5" key="3">
    <citation type="submission" date="2025-09" db="UniProtKB">
        <authorList>
            <consortium name="Ensembl"/>
        </authorList>
    </citation>
    <scope>IDENTIFICATION</scope>
</reference>
<protein>
    <recommendedName>
        <fullName evidence="4">C1q domain-containing protein</fullName>
    </recommendedName>
</protein>
<evidence type="ECO:0000256" key="1">
    <source>
        <dbReference type="ARBA" id="ARBA00004613"/>
    </source>
</evidence>
<dbReference type="Ensembl" id="ENSOABT00000077940.1">
    <property type="protein sequence ID" value="ENSOABP00000059788.1"/>
    <property type="gene ID" value="ENSOABG00000027185.1"/>
</dbReference>
<comment type="subcellular location">
    <subcellularLocation>
        <location evidence="1">Secreted</location>
    </subcellularLocation>
</comment>